<accession>A0A1G6QDL2</accession>
<evidence type="ECO:0000313" key="2">
    <source>
        <dbReference type="EMBL" id="SDC89757.1"/>
    </source>
</evidence>
<dbReference type="Gene3D" id="2.80.10.50">
    <property type="match status" value="1"/>
</dbReference>
<dbReference type="EMBL" id="FMZO01000004">
    <property type="protein sequence ID" value="SDC89757.1"/>
    <property type="molecule type" value="Genomic_DNA"/>
</dbReference>
<dbReference type="Proteomes" id="UP000198757">
    <property type="component" value="Unassembled WGS sequence"/>
</dbReference>
<reference evidence="3" key="1">
    <citation type="submission" date="2016-10" db="EMBL/GenBank/DDBJ databases">
        <authorList>
            <person name="Varghese N."/>
            <person name="Submissions S."/>
        </authorList>
    </citation>
    <scope>NUCLEOTIDE SEQUENCE [LARGE SCALE GENOMIC DNA]</scope>
    <source>
        <strain evidence="3">DSM 25811 / CCM 8410 / LMG 26954 / E90</strain>
    </source>
</reference>
<gene>
    <name evidence="2" type="ORF">SAMN04487894_104350</name>
</gene>
<evidence type="ECO:0008006" key="4">
    <source>
        <dbReference type="Google" id="ProtNLM"/>
    </source>
</evidence>
<organism evidence="2 3">
    <name type="scientific">Niabella drilacis (strain DSM 25811 / CCM 8410 / CCUG 62505 / LMG 26954 / E90)</name>
    <dbReference type="NCBI Taxonomy" id="1285928"/>
    <lineage>
        <taxon>Bacteria</taxon>
        <taxon>Pseudomonadati</taxon>
        <taxon>Bacteroidota</taxon>
        <taxon>Chitinophagia</taxon>
        <taxon>Chitinophagales</taxon>
        <taxon>Chitinophagaceae</taxon>
        <taxon>Niabella</taxon>
    </lineage>
</organism>
<keyword evidence="1" id="KW-0732">Signal</keyword>
<feature type="chain" id="PRO_5011432012" description="Ricin B lectin domain-containing protein" evidence="1">
    <location>
        <begin position="23"/>
        <end position="169"/>
    </location>
</feature>
<keyword evidence="3" id="KW-1185">Reference proteome</keyword>
<feature type="signal peptide" evidence="1">
    <location>
        <begin position="1"/>
        <end position="22"/>
    </location>
</feature>
<sequence length="169" mass="18632">MKQVKHMAGLFVLLLLSIYSRAQSGPDDGTYFVVNVATGKALTPVDGGINSNTRLKKFNKSGMQKWKIKKYTAKGKSGKVIVSYSIQSASSGFYLRPYFVPDNHEAIVSDKDGNSSFSIDTDEENFIIKSNKMGGDALYSKGVSAGDDEPWFGPDENEDGYRWQLVPVE</sequence>
<dbReference type="RefSeq" id="WP_090389954.1">
    <property type="nucleotide sequence ID" value="NZ_FMZO01000004.1"/>
</dbReference>
<protein>
    <recommendedName>
        <fullName evidence="4">Ricin B lectin domain-containing protein</fullName>
    </recommendedName>
</protein>
<name>A0A1G6QDL2_NIADE</name>
<proteinExistence type="predicted"/>
<evidence type="ECO:0000256" key="1">
    <source>
        <dbReference type="SAM" id="SignalP"/>
    </source>
</evidence>
<dbReference type="STRING" id="1285928.SAMN04487894_104350"/>
<dbReference type="InterPro" id="IPR035992">
    <property type="entry name" value="Ricin_B-like_lectins"/>
</dbReference>
<dbReference type="OrthoDB" id="679321at2"/>
<dbReference type="AlphaFoldDB" id="A0A1G6QDL2"/>
<evidence type="ECO:0000313" key="3">
    <source>
        <dbReference type="Proteomes" id="UP000198757"/>
    </source>
</evidence>
<dbReference type="SUPFAM" id="SSF50370">
    <property type="entry name" value="Ricin B-like lectins"/>
    <property type="match status" value="1"/>
</dbReference>